<evidence type="ECO:0000313" key="1">
    <source>
        <dbReference type="EMBL" id="KAB2823371.1"/>
    </source>
</evidence>
<gene>
    <name evidence="1" type="ORF">F8B77_15855</name>
</gene>
<name>A0A6N6RPH0_9GAMM</name>
<reference evidence="1 2" key="1">
    <citation type="submission" date="2019-09" db="EMBL/GenBank/DDBJ databases">
        <title>Genome of Aliivibrio finisterrensis LMG 23869 (type strain).</title>
        <authorList>
            <person name="Bowman J.P."/>
        </authorList>
    </citation>
    <scope>NUCLEOTIDE SEQUENCE [LARGE SCALE GENOMIC DNA]</scope>
    <source>
        <strain evidence="1 2">LMG 23869</strain>
    </source>
</reference>
<comment type="caution">
    <text evidence="1">The sequence shown here is derived from an EMBL/GenBank/DDBJ whole genome shotgun (WGS) entry which is preliminary data.</text>
</comment>
<evidence type="ECO:0000313" key="2">
    <source>
        <dbReference type="Proteomes" id="UP000434870"/>
    </source>
</evidence>
<protein>
    <submittedName>
        <fullName evidence="1">Uncharacterized protein</fullName>
    </submittedName>
</protein>
<dbReference type="AlphaFoldDB" id="A0A6N6RPH0"/>
<accession>A0A6N6RPH0</accession>
<sequence length="79" mass="9037">MSKISDFFDLAAETLATFDKSIDDAKERQKCEHEAEILKILKNYNDKNKTNFSSLDELESHLDSSLIALKDKFIKLGLN</sequence>
<dbReference type="Proteomes" id="UP000434870">
    <property type="component" value="Unassembled WGS sequence"/>
</dbReference>
<dbReference type="RefSeq" id="WP_151656518.1">
    <property type="nucleotide sequence ID" value="NZ_WBVP01000025.1"/>
</dbReference>
<organism evidence="1 2">
    <name type="scientific">Aliivibrio finisterrensis</name>
    <dbReference type="NCBI Taxonomy" id="511998"/>
    <lineage>
        <taxon>Bacteria</taxon>
        <taxon>Pseudomonadati</taxon>
        <taxon>Pseudomonadota</taxon>
        <taxon>Gammaproteobacteria</taxon>
        <taxon>Vibrionales</taxon>
        <taxon>Vibrionaceae</taxon>
        <taxon>Aliivibrio</taxon>
    </lineage>
</organism>
<dbReference type="EMBL" id="WBVP01000025">
    <property type="protein sequence ID" value="KAB2823371.1"/>
    <property type="molecule type" value="Genomic_DNA"/>
</dbReference>
<proteinExistence type="predicted"/>